<evidence type="ECO:0000313" key="2">
    <source>
        <dbReference type="EMBL" id="EFN62673.1"/>
    </source>
</evidence>
<dbReference type="Proteomes" id="UP000000311">
    <property type="component" value="Unassembled WGS sequence"/>
</dbReference>
<dbReference type="OrthoDB" id="7551446at2759"/>
<dbReference type="InParanoid" id="E2AV66"/>
<feature type="non-terminal residue" evidence="2">
    <location>
        <position position="1"/>
    </location>
</feature>
<dbReference type="OMA" id="WPNGREN"/>
<reference evidence="2 3" key="1">
    <citation type="journal article" date="2010" name="Science">
        <title>Genomic comparison of the ants Camponotus floridanus and Harpegnathos saltator.</title>
        <authorList>
            <person name="Bonasio R."/>
            <person name="Zhang G."/>
            <person name="Ye C."/>
            <person name="Mutti N.S."/>
            <person name="Fang X."/>
            <person name="Qin N."/>
            <person name="Donahue G."/>
            <person name="Yang P."/>
            <person name="Li Q."/>
            <person name="Li C."/>
            <person name="Zhang P."/>
            <person name="Huang Z."/>
            <person name="Berger S.L."/>
            <person name="Reinberg D."/>
            <person name="Wang J."/>
            <person name="Liebig J."/>
        </authorList>
    </citation>
    <scope>NUCLEOTIDE SEQUENCE [LARGE SCALE GENOMIC DNA]</scope>
    <source>
        <strain evidence="3">C129</strain>
    </source>
</reference>
<dbReference type="PROSITE" id="PS50878">
    <property type="entry name" value="RT_POL"/>
    <property type="match status" value="1"/>
</dbReference>
<evidence type="ECO:0000259" key="1">
    <source>
        <dbReference type="PROSITE" id="PS50878"/>
    </source>
</evidence>
<dbReference type="PANTHER" id="PTHR21301">
    <property type="entry name" value="REVERSE TRANSCRIPTASE"/>
    <property type="match status" value="1"/>
</dbReference>
<accession>E2AV66</accession>
<keyword evidence="3" id="KW-1185">Reference proteome</keyword>
<protein>
    <recommendedName>
        <fullName evidence="1">Reverse transcriptase domain-containing protein</fullName>
    </recommendedName>
</protein>
<dbReference type="InterPro" id="IPR000477">
    <property type="entry name" value="RT_dom"/>
</dbReference>
<proteinExistence type="predicted"/>
<gene>
    <name evidence="2" type="ORF">EAG_00345</name>
</gene>
<sequence length="186" mass="21585">LKLVLDSTFFLFNGVAYKQIFGTPMGSPLSPICADIALQDLEEKAIARLSFHLPFYFRYVDDIVLLAPLNFSKLLLSTFNSLHNRLQFTIEIANNNRLNFLDVSIVVNQNQLEFDWYHKPTFSGRFLNFFSQHPLIHKKGVIIGLTDRVFKLSHPRFHEKNLSVIMDILLKNGYPIKLIFNTIKNR</sequence>
<evidence type="ECO:0000313" key="3">
    <source>
        <dbReference type="Proteomes" id="UP000000311"/>
    </source>
</evidence>
<dbReference type="Pfam" id="PF26215">
    <property type="entry name" value="HTH_animal"/>
    <property type="match status" value="1"/>
</dbReference>
<dbReference type="InterPro" id="IPR058912">
    <property type="entry name" value="HTH_animal"/>
</dbReference>
<organism evidence="3">
    <name type="scientific">Camponotus floridanus</name>
    <name type="common">Florida carpenter ant</name>
    <dbReference type="NCBI Taxonomy" id="104421"/>
    <lineage>
        <taxon>Eukaryota</taxon>
        <taxon>Metazoa</taxon>
        <taxon>Ecdysozoa</taxon>
        <taxon>Arthropoda</taxon>
        <taxon>Hexapoda</taxon>
        <taxon>Insecta</taxon>
        <taxon>Pterygota</taxon>
        <taxon>Neoptera</taxon>
        <taxon>Endopterygota</taxon>
        <taxon>Hymenoptera</taxon>
        <taxon>Apocrita</taxon>
        <taxon>Aculeata</taxon>
        <taxon>Formicoidea</taxon>
        <taxon>Formicidae</taxon>
        <taxon>Formicinae</taxon>
        <taxon>Camponotus</taxon>
    </lineage>
</organism>
<dbReference type="GO" id="GO:0071897">
    <property type="term" value="P:DNA biosynthetic process"/>
    <property type="evidence" value="ECO:0007669"/>
    <property type="project" value="UniProtKB-ARBA"/>
</dbReference>
<dbReference type="SUPFAM" id="SSF56672">
    <property type="entry name" value="DNA/RNA polymerases"/>
    <property type="match status" value="1"/>
</dbReference>
<dbReference type="EMBL" id="GL443036">
    <property type="protein sequence ID" value="EFN62673.1"/>
    <property type="molecule type" value="Genomic_DNA"/>
</dbReference>
<feature type="non-terminal residue" evidence="2">
    <location>
        <position position="186"/>
    </location>
</feature>
<name>E2AV66_CAMFO</name>
<dbReference type="InterPro" id="IPR043502">
    <property type="entry name" value="DNA/RNA_pol_sf"/>
</dbReference>
<dbReference type="PANTHER" id="PTHR21301:SF10">
    <property type="entry name" value="REVERSE TRANSCRIPTASE DOMAIN-CONTAINING PROTEIN"/>
    <property type="match status" value="1"/>
</dbReference>
<dbReference type="AlphaFoldDB" id="E2AV66"/>
<feature type="domain" description="Reverse transcriptase" evidence="1">
    <location>
        <begin position="1"/>
        <end position="121"/>
    </location>
</feature>